<feature type="transmembrane region" description="Helical" evidence="1">
    <location>
        <begin position="129"/>
        <end position="149"/>
    </location>
</feature>
<evidence type="ECO:0000256" key="1">
    <source>
        <dbReference type="SAM" id="Phobius"/>
    </source>
</evidence>
<sequence length="163" mass="18350">MKILLIPLWALSLALDSLFLPVLHIPTGFGAIFFLISMALYFGVQSWVIWWSIILALAAELILGAYLGAITGAWLAAVLVWHLINRTFNFKSAQILFGIILYTIFISASWLIVLGLYRHSLSSKTLSALISPEILLSAVIQIFLMLFILKRIFNNRHTLSRYA</sequence>
<name>A0A0G1U7D5_9BACT</name>
<dbReference type="Proteomes" id="UP000034403">
    <property type="component" value="Unassembled WGS sequence"/>
</dbReference>
<feature type="transmembrane region" description="Helical" evidence="1">
    <location>
        <begin position="96"/>
        <end position="117"/>
    </location>
</feature>
<keyword evidence="1" id="KW-0472">Membrane</keyword>
<dbReference type="EMBL" id="LCPC01000002">
    <property type="protein sequence ID" value="KKU90027.1"/>
    <property type="molecule type" value="Genomic_DNA"/>
</dbReference>
<evidence type="ECO:0000313" key="2">
    <source>
        <dbReference type="EMBL" id="KKU90027.1"/>
    </source>
</evidence>
<organism evidence="2 3">
    <name type="scientific">Candidatus Yanofskybacteria bacterium GW2011_GWA1_48_10</name>
    <dbReference type="NCBI Taxonomy" id="1619022"/>
    <lineage>
        <taxon>Bacteria</taxon>
        <taxon>Candidatus Yanofskyibacteriota</taxon>
    </lineage>
</organism>
<comment type="caution">
    <text evidence="2">The sequence shown here is derived from an EMBL/GenBank/DDBJ whole genome shotgun (WGS) entry which is preliminary data.</text>
</comment>
<gene>
    <name evidence="2" type="ORF">UY20_C0002G0007</name>
</gene>
<dbReference type="AlphaFoldDB" id="A0A0G1U7D5"/>
<keyword evidence="1" id="KW-0812">Transmembrane</keyword>
<keyword evidence="1" id="KW-1133">Transmembrane helix</keyword>
<accession>A0A0G1U7D5</accession>
<reference evidence="2 3" key="1">
    <citation type="journal article" date="2015" name="Nature">
        <title>rRNA introns, odd ribosomes, and small enigmatic genomes across a large radiation of phyla.</title>
        <authorList>
            <person name="Brown C.T."/>
            <person name="Hug L.A."/>
            <person name="Thomas B.C."/>
            <person name="Sharon I."/>
            <person name="Castelle C.J."/>
            <person name="Singh A."/>
            <person name="Wilkins M.J."/>
            <person name="Williams K.H."/>
            <person name="Banfield J.F."/>
        </authorList>
    </citation>
    <scope>NUCLEOTIDE SEQUENCE [LARGE SCALE GENOMIC DNA]</scope>
</reference>
<evidence type="ECO:0000313" key="3">
    <source>
        <dbReference type="Proteomes" id="UP000034403"/>
    </source>
</evidence>
<feature type="transmembrane region" description="Helical" evidence="1">
    <location>
        <begin position="29"/>
        <end position="51"/>
    </location>
</feature>
<proteinExistence type="predicted"/>
<feature type="transmembrane region" description="Helical" evidence="1">
    <location>
        <begin position="63"/>
        <end position="84"/>
    </location>
</feature>
<protein>
    <submittedName>
        <fullName evidence="2">Uncharacterized protein</fullName>
    </submittedName>
</protein>